<evidence type="ECO:0000256" key="1">
    <source>
        <dbReference type="ARBA" id="ARBA00006645"/>
    </source>
</evidence>
<dbReference type="PANTHER" id="PTHR10290">
    <property type="entry name" value="DNA TOPOISOMERASE I"/>
    <property type="match status" value="1"/>
</dbReference>
<dbReference type="GO" id="GO:0007059">
    <property type="term" value="P:chromosome segregation"/>
    <property type="evidence" value="ECO:0007669"/>
    <property type="project" value="TreeGrafter"/>
</dbReference>
<keyword evidence="2" id="KW-0799">Topoisomerase</keyword>
<dbReference type="InterPro" id="IPR051062">
    <property type="entry name" value="Topoisomerase_IB"/>
</dbReference>
<sequence length="145" mass="17161">SRVLILLSTFEGCLHASSCLFGRETPFSPEVLWEEEKYEHGIKWKFLEHKEPYFPPDGKPVKLSLAAEEVALFFAQMLDHEYTTKVVFRNNFFRDWRKINLEEKQLIMDLNKCDFGELHAKHKQKVEVRKNLSKEEKLLGVLHKI</sequence>
<keyword evidence="4" id="KW-0413">Isomerase</keyword>
<dbReference type="InterPro" id="IPR036202">
    <property type="entry name" value="TopoI_DNA-bd_euk_N_sf"/>
</dbReference>
<dbReference type="PANTHER" id="PTHR10290:SF24">
    <property type="entry name" value="DNA TOPOISOMERASE I"/>
    <property type="match status" value="1"/>
</dbReference>
<dbReference type="InterPro" id="IPR013034">
    <property type="entry name" value="DNA_topo_DNA_db_N_dom1"/>
</dbReference>
<evidence type="ECO:0000256" key="3">
    <source>
        <dbReference type="ARBA" id="ARBA00023125"/>
    </source>
</evidence>
<dbReference type="GO" id="GO:0005694">
    <property type="term" value="C:chromosome"/>
    <property type="evidence" value="ECO:0007669"/>
    <property type="project" value="InterPro"/>
</dbReference>
<keyword evidence="3" id="KW-0238">DNA-binding</keyword>
<dbReference type="AlphaFoldDB" id="A0A8C2FJZ7"/>
<dbReference type="FunFam" id="1.10.10.41:FF:000001">
    <property type="entry name" value="DNA topoisomerase I"/>
    <property type="match status" value="1"/>
</dbReference>
<dbReference type="GO" id="GO:0006260">
    <property type="term" value="P:DNA replication"/>
    <property type="evidence" value="ECO:0007669"/>
    <property type="project" value="TreeGrafter"/>
</dbReference>
<dbReference type="SUPFAM" id="SSF56741">
    <property type="entry name" value="Eukaryotic DNA topoisomerase I, N-terminal DNA-binding fragment"/>
    <property type="match status" value="1"/>
</dbReference>
<evidence type="ECO:0000259" key="5">
    <source>
        <dbReference type="Pfam" id="PF02919"/>
    </source>
</evidence>
<organism evidence="6 7">
    <name type="scientific">Cyprinus carpio</name>
    <name type="common">Common carp</name>
    <dbReference type="NCBI Taxonomy" id="7962"/>
    <lineage>
        <taxon>Eukaryota</taxon>
        <taxon>Metazoa</taxon>
        <taxon>Chordata</taxon>
        <taxon>Craniata</taxon>
        <taxon>Vertebrata</taxon>
        <taxon>Euteleostomi</taxon>
        <taxon>Actinopterygii</taxon>
        <taxon>Neopterygii</taxon>
        <taxon>Teleostei</taxon>
        <taxon>Ostariophysi</taxon>
        <taxon>Cypriniformes</taxon>
        <taxon>Cyprinidae</taxon>
        <taxon>Cyprininae</taxon>
        <taxon>Cyprinus</taxon>
    </lineage>
</organism>
<dbReference type="Gene3D" id="2.170.11.10">
    <property type="entry name" value="DNA Topoisomerase I, domain 2"/>
    <property type="match status" value="1"/>
</dbReference>
<protein>
    <recommendedName>
        <fullName evidence="5">DNA topoisomerase I DNA binding eukaryotic-type domain-containing protein</fullName>
    </recommendedName>
</protein>
<dbReference type="GO" id="GO:0006265">
    <property type="term" value="P:DNA topological change"/>
    <property type="evidence" value="ECO:0007669"/>
    <property type="project" value="InterPro"/>
</dbReference>
<dbReference type="GO" id="GO:0003917">
    <property type="term" value="F:DNA topoisomerase type I (single strand cut, ATP-independent) activity"/>
    <property type="evidence" value="ECO:0007669"/>
    <property type="project" value="InterPro"/>
</dbReference>
<evidence type="ECO:0000256" key="2">
    <source>
        <dbReference type="ARBA" id="ARBA00023029"/>
    </source>
</evidence>
<accession>A0A8C2FJZ7</accession>
<name>A0A8C2FJZ7_CYPCA</name>
<dbReference type="GO" id="GO:0005730">
    <property type="term" value="C:nucleolus"/>
    <property type="evidence" value="ECO:0007669"/>
    <property type="project" value="TreeGrafter"/>
</dbReference>
<dbReference type="Gene3D" id="1.10.10.41">
    <property type="entry name" value="Yeast DNA topoisomerase - domain 1"/>
    <property type="match status" value="1"/>
</dbReference>
<comment type="similarity">
    <text evidence="1">Belongs to the type IB topoisomerase family.</text>
</comment>
<dbReference type="Proteomes" id="UP000694701">
    <property type="component" value="Unplaced"/>
</dbReference>
<dbReference type="InterPro" id="IPR008336">
    <property type="entry name" value="TopoI_DNA-bd_euk"/>
</dbReference>
<dbReference type="InterPro" id="IPR013030">
    <property type="entry name" value="DNA_topo_DNA_db_N_dom2"/>
</dbReference>
<dbReference type="Pfam" id="PF02919">
    <property type="entry name" value="Topoisom_I_N"/>
    <property type="match status" value="1"/>
</dbReference>
<feature type="domain" description="DNA topoisomerase I DNA binding eukaryotic-type" evidence="5">
    <location>
        <begin position="42"/>
        <end position="137"/>
    </location>
</feature>
<dbReference type="GO" id="GO:0003677">
    <property type="term" value="F:DNA binding"/>
    <property type="evidence" value="ECO:0007669"/>
    <property type="project" value="UniProtKB-KW"/>
</dbReference>
<dbReference type="Ensembl" id="ENSCCRT00020062334.1">
    <property type="protein sequence ID" value="ENSCCRP00020056531.1"/>
    <property type="gene ID" value="ENSCCRG00020026849.1"/>
</dbReference>
<evidence type="ECO:0000313" key="7">
    <source>
        <dbReference type="Proteomes" id="UP000694701"/>
    </source>
</evidence>
<reference evidence="6" key="1">
    <citation type="submission" date="2025-08" db="UniProtKB">
        <authorList>
            <consortium name="Ensembl"/>
        </authorList>
    </citation>
    <scope>IDENTIFICATION</scope>
</reference>
<evidence type="ECO:0000256" key="4">
    <source>
        <dbReference type="ARBA" id="ARBA00023235"/>
    </source>
</evidence>
<evidence type="ECO:0000313" key="6">
    <source>
        <dbReference type="Ensembl" id="ENSCCRP00020056531.1"/>
    </source>
</evidence>
<proteinExistence type="inferred from homology"/>